<sequence length="176" mass="19309">MRKLIALLLLSIAMPAHAERLQFDHRLSPPLQKVLDEGRSEMVQFDGSDPTRLVDLIAVRGESAAKWQEALQIVSIPKQKKIDGAQGWMAQIESGIRSRSAGASCKAEFAVLGQDEHSVTFERRSPGCGAESISYGLYRLVTGKRSWFQLAVLAKDGISPEAKAQWLALLASAHLE</sequence>
<evidence type="ECO:0000313" key="3">
    <source>
        <dbReference type="Proteomes" id="UP000600799"/>
    </source>
</evidence>
<name>A0ABS0HII6_9SPHN</name>
<organism evidence="2 3">
    <name type="scientific">Novosphingobium jiangmenense</name>
    <dbReference type="NCBI Taxonomy" id="2791981"/>
    <lineage>
        <taxon>Bacteria</taxon>
        <taxon>Pseudomonadati</taxon>
        <taxon>Pseudomonadota</taxon>
        <taxon>Alphaproteobacteria</taxon>
        <taxon>Sphingomonadales</taxon>
        <taxon>Sphingomonadaceae</taxon>
        <taxon>Novosphingobium</taxon>
    </lineage>
</organism>
<reference evidence="2 3" key="1">
    <citation type="submission" date="2020-11" db="EMBL/GenBank/DDBJ databases">
        <title>The genome sequence of Novosphingobium sp. 1Y9A.</title>
        <authorList>
            <person name="Liu Y."/>
        </authorList>
    </citation>
    <scope>NUCLEOTIDE SEQUENCE [LARGE SCALE GENOMIC DNA]</scope>
    <source>
        <strain evidence="2 3">1Y9A</strain>
    </source>
</reference>
<evidence type="ECO:0000313" key="2">
    <source>
        <dbReference type="EMBL" id="MBF9151809.1"/>
    </source>
</evidence>
<protein>
    <submittedName>
        <fullName evidence="2">Uncharacterized protein</fullName>
    </submittedName>
</protein>
<keyword evidence="1" id="KW-0732">Signal</keyword>
<dbReference type="Proteomes" id="UP000600799">
    <property type="component" value="Unassembled WGS sequence"/>
</dbReference>
<proteinExistence type="predicted"/>
<feature type="signal peptide" evidence="1">
    <location>
        <begin position="1"/>
        <end position="18"/>
    </location>
</feature>
<feature type="chain" id="PRO_5046581206" evidence="1">
    <location>
        <begin position="19"/>
        <end position="176"/>
    </location>
</feature>
<dbReference type="EMBL" id="JADQDC010000008">
    <property type="protein sequence ID" value="MBF9151809.1"/>
    <property type="molecule type" value="Genomic_DNA"/>
</dbReference>
<keyword evidence="3" id="KW-1185">Reference proteome</keyword>
<accession>A0ABS0HII6</accession>
<gene>
    <name evidence="2" type="ORF">I2488_12410</name>
</gene>
<comment type="caution">
    <text evidence="2">The sequence shown here is derived from an EMBL/GenBank/DDBJ whole genome shotgun (WGS) entry which is preliminary data.</text>
</comment>
<dbReference type="RefSeq" id="WP_196276132.1">
    <property type="nucleotide sequence ID" value="NZ_JADQDC010000008.1"/>
</dbReference>
<evidence type="ECO:0000256" key="1">
    <source>
        <dbReference type="SAM" id="SignalP"/>
    </source>
</evidence>